<proteinExistence type="predicted"/>
<reference evidence="2" key="1">
    <citation type="journal article" date="2014" name="Front. Microbiol.">
        <title>High frequency of phylogenetically diverse reductive dehalogenase-homologous genes in deep subseafloor sedimentary metagenomes.</title>
        <authorList>
            <person name="Kawai M."/>
            <person name="Futagami T."/>
            <person name="Toyoda A."/>
            <person name="Takaki Y."/>
            <person name="Nishi S."/>
            <person name="Hori S."/>
            <person name="Arai W."/>
            <person name="Tsubouchi T."/>
            <person name="Morono Y."/>
            <person name="Uchiyama I."/>
            <person name="Ito T."/>
            <person name="Fujiyama A."/>
            <person name="Inagaki F."/>
            <person name="Takami H."/>
        </authorList>
    </citation>
    <scope>NUCLEOTIDE SEQUENCE</scope>
    <source>
        <strain evidence="2">Expedition CK06-06</strain>
    </source>
</reference>
<dbReference type="EMBL" id="BARV01008922">
    <property type="protein sequence ID" value="GAI09959.1"/>
    <property type="molecule type" value="Genomic_DNA"/>
</dbReference>
<sequence>EGRRVAMLIGLNGATTMKNADLLTDIHLAEKAKYDLLEIWKAKLNDYVSQKDLATLVNLFARAKIKPYAINSIENITFRNKEDFGQIKDETLRLSEIADRIECKYLVVVPSHKPPGITKREIIEESVESLRQLSKIALDYDVAIAFEFIGREDSSVNNLATCWDIVETVDLDNVGLVIDTFLANTFHLLYIP</sequence>
<name>X1MUD5_9ZZZZ</name>
<protein>
    <recommendedName>
        <fullName evidence="1">Xylose isomerase-like TIM barrel domain-containing protein</fullName>
    </recommendedName>
</protein>
<feature type="domain" description="Xylose isomerase-like TIM barrel" evidence="1">
    <location>
        <begin position="27"/>
        <end position="181"/>
    </location>
</feature>
<feature type="non-terminal residue" evidence="2">
    <location>
        <position position="1"/>
    </location>
</feature>
<organism evidence="2">
    <name type="scientific">marine sediment metagenome</name>
    <dbReference type="NCBI Taxonomy" id="412755"/>
    <lineage>
        <taxon>unclassified sequences</taxon>
        <taxon>metagenomes</taxon>
        <taxon>ecological metagenomes</taxon>
    </lineage>
</organism>
<evidence type="ECO:0000259" key="1">
    <source>
        <dbReference type="Pfam" id="PF01261"/>
    </source>
</evidence>
<dbReference type="InterPro" id="IPR036237">
    <property type="entry name" value="Xyl_isomerase-like_sf"/>
</dbReference>
<dbReference type="PANTHER" id="PTHR12110:SF21">
    <property type="entry name" value="XYLOSE ISOMERASE-LIKE TIM BARREL DOMAIN-CONTAINING PROTEIN"/>
    <property type="match status" value="1"/>
</dbReference>
<accession>X1MUD5</accession>
<dbReference type="InterPro" id="IPR013022">
    <property type="entry name" value="Xyl_isomerase-like_TIM-brl"/>
</dbReference>
<gene>
    <name evidence="2" type="ORF">S06H3_17782</name>
</gene>
<dbReference type="Gene3D" id="3.20.20.150">
    <property type="entry name" value="Divalent-metal-dependent TIM barrel enzymes"/>
    <property type="match status" value="1"/>
</dbReference>
<dbReference type="PANTHER" id="PTHR12110">
    <property type="entry name" value="HYDROXYPYRUVATE ISOMERASE"/>
    <property type="match status" value="1"/>
</dbReference>
<dbReference type="InterPro" id="IPR050312">
    <property type="entry name" value="IolE/XylAMocC-like"/>
</dbReference>
<dbReference type="AlphaFoldDB" id="X1MUD5"/>
<dbReference type="Pfam" id="PF01261">
    <property type="entry name" value="AP_endonuc_2"/>
    <property type="match status" value="1"/>
</dbReference>
<evidence type="ECO:0000313" key="2">
    <source>
        <dbReference type="EMBL" id="GAI09959.1"/>
    </source>
</evidence>
<dbReference type="SUPFAM" id="SSF51658">
    <property type="entry name" value="Xylose isomerase-like"/>
    <property type="match status" value="1"/>
</dbReference>
<comment type="caution">
    <text evidence="2">The sequence shown here is derived from an EMBL/GenBank/DDBJ whole genome shotgun (WGS) entry which is preliminary data.</text>
</comment>